<gene>
    <name evidence="10" type="ORF">EV696_11179</name>
</gene>
<dbReference type="AlphaFoldDB" id="A0A4R6UJX7"/>
<keyword evidence="3 8" id="KW-0812">Transmembrane</keyword>
<comment type="subcellular location">
    <subcellularLocation>
        <location evidence="1">Cell membrane</location>
    </subcellularLocation>
</comment>
<evidence type="ECO:0000256" key="2">
    <source>
        <dbReference type="ARBA" id="ARBA00022475"/>
    </source>
</evidence>
<keyword evidence="6" id="KW-0051">Antiviral defense</keyword>
<feature type="domain" description="Pycsar effector protein" evidence="9">
    <location>
        <begin position="21"/>
        <end position="166"/>
    </location>
</feature>
<dbReference type="EMBL" id="SNYM01000011">
    <property type="protein sequence ID" value="TDQ47151.1"/>
    <property type="molecule type" value="Genomic_DNA"/>
</dbReference>
<evidence type="ECO:0000313" key="10">
    <source>
        <dbReference type="EMBL" id="TDQ47151.1"/>
    </source>
</evidence>
<dbReference type="InterPro" id="IPR043760">
    <property type="entry name" value="PycTM_dom"/>
</dbReference>
<keyword evidence="5 8" id="KW-1133">Transmembrane helix</keyword>
<evidence type="ECO:0000256" key="4">
    <source>
        <dbReference type="ARBA" id="ARBA00022741"/>
    </source>
</evidence>
<proteinExistence type="predicted"/>
<evidence type="ECO:0000259" key="9">
    <source>
        <dbReference type="Pfam" id="PF18967"/>
    </source>
</evidence>
<evidence type="ECO:0000256" key="3">
    <source>
        <dbReference type="ARBA" id="ARBA00022692"/>
    </source>
</evidence>
<dbReference type="Pfam" id="PF18967">
    <property type="entry name" value="PycTM"/>
    <property type="match status" value="1"/>
</dbReference>
<evidence type="ECO:0000256" key="6">
    <source>
        <dbReference type="ARBA" id="ARBA00023118"/>
    </source>
</evidence>
<dbReference type="Proteomes" id="UP000295375">
    <property type="component" value="Unassembled WGS sequence"/>
</dbReference>
<accession>A0A4R6UJX7</accession>
<keyword evidence="2" id="KW-1003">Cell membrane</keyword>
<feature type="transmembrane region" description="Helical" evidence="8">
    <location>
        <begin position="61"/>
        <end position="90"/>
    </location>
</feature>
<feature type="transmembrane region" description="Helical" evidence="8">
    <location>
        <begin position="149"/>
        <end position="169"/>
    </location>
</feature>
<comment type="caution">
    <text evidence="10">The sequence shown here is derived from an EMBL/GenBank/DDBJ whole genome shotgun (WGS) entry which is preliminary data.</text>
</comment>
<protein>
    <recommendedName>
        <fullName evidence="9">Pycsar effector protein domain-containing protein</fullName>
    </recommendedName>
</protein>
<sequence>MEESRFEYCRYIYDREFELKQRLENKASAVFAIPSAIISATFLNIDLMTGISHLIKEAQPFVLIALVFFIVLFSVSTFTSVFFSLASILIQDYAKEYPEKIHDYLFNPKSSHYSDSTAFFREVSARLAMATQHNSLVNKRKAKKLSVSAWSLVSMLLSLAIFLVIYILAGAY</sequence>
<evidence type="ECO:0000256" key="1">
    <source>
        <dbReference type="ARBA" id="ARBA00004236"/>
    </source>
</evidence>
<evidence type="ECO:0000256" key="5">
    <source>
        <dbReference type="ARBA" id="ARBA00022989"/>
    </source>
</evidence>
<keyword evidence="11" id="KW-1185">Reference proteome</keyword>
<dbReference type="RefSeq" id="WP_133591374.1">
    <property type="nucleotide sequence ID" value="NZ_CP037953.1"/>
</dbReference>
<name>A0A4R6UJX7_9GAMM</name>
<evidence type="ECO:0000313" key="11">
    <source>
        <dbReference type="Proteomes" id="UP000295375"/>
    </source>
</evidence>
<reference evidence="10 11" key="1">
    <citation type="submission" date="2019-03" db="EMBL/GenBank/DDBJ databases">
        <title>Genomic Encyclopedia of Type Strains, Phase IV (KMG-IV): sequencing the most valuable type-strain genomes for metagenomic binning, comparative biology and taxonomic classification.</title>
        <authorList>
            <person name="Goeker M."/>
        </authorList>
    </citation>
    <scope>NUCLEOTIDE SEQUENCE [LARGE SCALE GENOMIC DNA]</scope>
    <source>
        <strain evidence="10 11">DSM 103792</strain>
    </source>
</reference>
<evidence type="ECO:0000256" key="7">
    <source>
        <dbReference type="ARBA" id="ARBA00023136"/>
    </source>
</evidence>
<feature type="transmembrane region" description="Helical" evidence="8">
    <location>
        <begin position="29"/>
        <end position="55"/>
    </location>
</feature>
<keyword evidence="7 8" id="KW-0472">Membrane</keyword>
<organism evidence="10 11">
    <name type="scientific">Permianibacter aggregans</name>
    <dbReference type="NCBI Taxonomy" id="1510150"/>
    <lineage>
        <taxon>Bacteria</taxon>
        <taxon>Pseudomonadati</taxon>
        <taxon>Pseudomonadota</taxon>
        <taxon>Gammaproteobacteria</taxon>
        <taxon>Pseudomonadales</taxon>
        <taxon>Pseudomonadaceae</taxon>
        <taxon>Permianibacter</taxon>
    </lineage>
</organism>
<keyword evidence="4" id="KW-0547">Nucleotide-binding</keyword>
<evidence type="ECO:0000256" key="8">
    <source>
        <dbReference type="SAM" id="Phobius"/>
    </source>
</evidence>